<dbReference type="Pfam" id="PF01741">
    <property type="entry name" value="MscL"/>
    <property type="match status" value="1"/>
</dbReference>
<comment type="similarity">
    <text evidence="9">Belongs to the MscL family.</text>
</comment>
<evidence type="ECO:0000256" key="1">
    <source>
        <dbReference type="ARBA" id="ARBA00004141"/>
    </source>
</evidence>
<keyword evidence="7 9" id="KW-0472">Membrane</keyword>
<keyword evidence="9" id="KW-0997">Cell inner membrane</keyword>
<dbReference type="PATRIC" id="fig|926562.3.peg.631"/>
<evidence type="ECO:0000256" key="7">
    <source>
        <dbReference type="ARBA" id="ARBA00023136"/>
    </source>
</evidence>
<dbReference type="HAMAP" id="MF_00115">
    <property type="entry name" value="MscL"/>
    <property type="match status" value="1"/>
</dbReference>
<dbReference type="eggNOG" id="COG1970">
    <property type="taxonomic scope" value="Bacteria"/>
</dbReference>
<feature type="transmembrane region" description="Helical" evidence="9">
    <location>
        <begin position="12"/>
        <end position="35"/>
    </location>
</feature>
<keyword evidence="11" id="KW-1185">Reference proteome</keyword>
<evidence type="ECO:0000256" key="9">
    <source>
        <dbReference type="HAMAP-Rule" id="MF_00115"/>
    </source>
</evidence>
<gene>
    <name evidence="9" type="primary">mscL</name>
    <name evidence="10" type="ordered locus">Oweho_0618</name>
</gene>
<sequence>MLKEFKEFIQRGNVLELAVGFIMATYFGAIVKSLVNDIIMPPVGMAIGGVDFAQLKLVLKEGTPAVMSGEDVVSPEVAEVAIMYGNFINIVLTFLIVAFVVFLVVKMYNNYLKKKEVAPDPAPPKPTVEVELLTEIRDALKR</sequence>
<dbReference type="AlphaFoldDB" id="G8R0W2"/>
<evidence type="ECO:0000256" key="6">
    <source>
        <dbReference type="ARBA" id="ARBA00023065"/>
    </source>
</evidence>
<dbReference type="HOGENOM" id="CLU_095787_0_0_10"/>
<comment type="function">
    <text evidence="9">Channel that opens in response to stretch forces in the membrane lipid bilayer. May participate in the regulation of osmotic pressure changes within the cell.</text>
</comment>
<evidence type="ECO:0000256" key="8">
    <source>
        <dbReference type="ARBA" id="ARBA00023303"/>
    </source>
</evidence>
<dbReference type="SUPFAM" id="SSF81330">
    <property type="entry name" value="Gated mechanosensitive channel"/>
    <property type="match status" value="1"/>
</dbReference>
<organism evidence="10 11">
    <name type="scientific">Owenweeksia hongkongensis (strain DSM 17368 / CIP 108786 / JCM 12287 / NRRL B-23963 / UST20020801)</name>
    <dbReference type="NCBI Taxonomy" id="926562"/>
    <lineage>
        <taxon>Bacteria</taxon>
        <taxon>Pseudomonadati</taxon>
        <taxon>Bacteroidota</taxon>
        <taxon>Flavobacteriia</taxon>
        <taxon>Flavobacteriales</taxon>
        <taxon>Owenweeksiaceae</taxon>
        <taxon>Owenweeksia</taxon>
    </lineage>
</organism>
<evidence type="ECO:0000256" key="5">
    <source>
        <dbReference type="ARBA" id="ARBA00022989"/>
    </source>
</evidence>
<protein>
    <recommendedName>
        <fullName evidence="9">Large-conductance mechanosensitive channel</fullName>
    </recommendedName>
</protein>
<proteinExistence type="inferred from homology"/>
<keyword evidence="6 9" id="KW-0406">Ion transport</keyword>
<keyword evidence="3 9" id="KW-1003">Cell membrane</keyword>
<reference evidence="10 11" key="1">
    <citation type="journal article" date="2012" name="Stand. Genomic Sci.">
        <title>Genome sequence of the orange-pigmented seawater bacterium Owenweeksia hongkongensis type strain (UST20020801(T)).</title>
        <authorList>
            <person name="Riedel T."/>
            <person name="Held B."/>
            <person name="Nolan M."/>
            <person name="Lucas S."/>
            <person name="Lapidus A."/>
            <person name="Tice H."/>
            <person name="Del Rio T.G."/>
            <person name="Cheng J.F."/>
            <person name="Han C."/>
            <person name="Tapia R."/>
            <person name="Goodwin L.A."/>
            <person name="Pitluck S."/>
            <person name="Liolios K."/>
            <person name="Mavromatis K."/>
            <person name="Pagani I."/>
            <person name="Ivanova N."/>
            <person name="Mikhailova N."/>
            <person name="Pati A."/>
            <person name="Chen A."/>
            <person name="Palaniappan K."/>
            <person name="Rohde M."/>
            <person name="Tindall B.J."/>
            <person name="Detter J.C."/>
            <person name="Goker M."/>
            <person name="Woyke T."/>
            <person name="Bristow J."/>
            <person name="Eisen J.A."/>
            <person name="Markowitz V."/>
            <person name="Hugenholtz P."/>
            <person name="Klenk H.P."/>
            <person name="Kyrpides N.C."/>
        </authorList>
    </citation>
    <scope>NUCLEOTIDE SEQUENCE</scope>
    <source>
        <strain evidence="11">DSM 17368 / JCM 12287 / NRRL B-23963</strain>
    </source>
</reference>
<evidence type="ECO:0000256" key="4">
    <source>
        <dbReference type="ARBA" id="ARBA00022692"/>
    </source>
</evidence>
<dbReference type="InterPro" id="IPR037673">
    <property type="entry name" value="MSC/AndL"/>
</dbReference>
<dbReference type="InterPro" id="IPR001185">
    <property type="entry name" value="MS_channel"/>
</dbReference>
<dbReference type="STRING" id="926562.Oweho_0618"/>
<dbReference type="NCBIfam" id="NF001843">
    <property type="entry name" value="PRK00567.1-4"/>
    <property type="match status" value="1"/>
</dbReference>
<name>G8R0W2_OWEHD</name>
<dbReference type="NCBIfam" id="TIGR00220">
    <property type="entry name" value="mscL"/>
    <property type="match status" value="1"/>
</dbReference>
<dbReference type="GO" id="GO:0005886">
    <property type="term" value="C:plasma membrane"/>
    <property type="evidence" value="ECO:0007669"/>
    <property type="project" value="UniProtKB-SubCell"/>
</dbReference>
<dbReference type="GO" id="GO:0008381">
    <property type="term" value="F:mechanosensitive monoatomic ion channel activity"/>
    <property type="evidence" value="ECO:0007669"/>
    <property type="project" value="UniProtKB-UniRule"/>
</dbReference>
<evidence type="ECO:0000256" key="2">
    <source>
        <dbReference type="ARBA" id="ARBA00022448"/>
    </source>
</evidence>
<dbReference type="InterPro" id="IPR036019">
    <property type="entry name" value="MscL_channel"/>
</dbReference>
<comment type="subcellular location">
    <subcellularLocation>
        <location evidence="9">Cell inner membrane</location>
        <topology evidence="9">Multi-pass membrane protein</topology>
    </subcellularLocation>
    <subcellularLocation>
        <location evidence="1">Membrane</location>
        <topology evidence="1">Multi-pass membrane protein</topology>
    </subcellularLocation>
</comment>
<dbReference type="PANTHER" id="PTHR30266:SF2">
    <property type="entry name" value="LARGE-CONDUCTANCE MECHANOSENSITIVE CHANNEL"/>
    <property type="match status" value="1"/>
</dbReference>
<dbReference type="Proteomes" id="UP000005631">
    <property type="component" value="Chromosome"/>
</dbReference>
<keyword evidence="8 9" id="KW-0407">Ion channel</keyword>
<evidence type="ECO:0000313" key="10">
    <source>
        <dbReference type="EMBL" id="AEV31633.1"/>
    </source>
</evidence>
<feature type="transmembrane region" description="Helical" evidence="9">
    <location>
        <begin position="81"/>
        <end position="105"/>
    </location>
</feature>
<dbReference type="RefSeq" id="WP_014200994.1">
    <property type="nucleotide sequence ID" value="NC_016599.1"/>
</dbReference>
<dbReference type="KEGG" id="oho:Oweho_0618"/>
<evidence type="ECO:0000313" key="11">
    <source>
        <dbReference type="Proteomes" id="UP000005631"/>
    </source>
</evidence>
<accession>G8R0W2</accession>
<dbReference type="PRINTS" id="PR01264">
    <property type="entry name" value="MECHCHANNEL"/>
</dbReference>
<keyword evidence="2 9" id="KW-0813">Transport</keyword>
<keyword evidence="5 9" id="KW-1133">Transmembrane helix</keyword>
<dbReference type="PANTHER" id="PTHR30266">
    <property type="entry name" value="MECHANOSENSITIVE CHANNEL MSCL"/>
    <property type="match status" value="1"/>
</dbReference>
<comment type="subunit">
    <text evidence="9">Homopentamer.</text>
</comment>
<dbReference type="Gene3D" id="1.10.1200.120">
    <property type="entry name" value="Large-conductance mechanosensitive channel, MscL, domain 1"/>
    <property type="match status" value="1"/>
</dbReference>
<keyword evidence="4 9" id="KW-0812">Transmembrane</keyword>
<evidence type="ECO:0000256" key="3">
    <source>
        <dbReference type="ARBA" id="ARBA00022475"/>
    </source>
</evidence>
<dbReference type="EMBL" id="CP003156">
    <property type="protein sequence ID" value="AEV31633.1"/>
    <property type="molecule type" value="Genomic_DNA"/>
</dbReference>